<protein>
    <submittedName>
        <fullName evidence="1">Putative F-box domain protein</fullName>
    </submittedName>
</protein>
<dbReference type="InterPro" id="IPR032675">
    <property type="entry name" value="LRR_dom_sf"/>
</dbReference>
<dbReference type="OrthoDB" id="5311681at2759"/>
<gene>
    <name evidence="1" type="ORF">SAMD00023353_0602280</name>
</gene>
<organism evidence="1">
    <name type="scientific">Rosellinia necatrix</name>
    <name type="common">White root-rot fungus</name>
    <dbReference type="NCBI Taxonomy" id="77044"/>
    <lineage>
        <taxon>Eukaryota</taxon>
        <taxon>Fungi</taxon>
        <taxon>Dikarya</taxon>
        <taxon>Ascomycota</taxon>
        <taxon>Pezizomycotina</taxon>
        <taxon>Sordariomycetes</taxon>
        <taxon>Xylariomycetidae</taxon>
        <taxon>Xylariales</taxon>
        <taxon>Xylariaceae</taxon>
        <taxon>Rosellinia</taxon>
    </lineage>
</organism>
<dbReference type="Proteomes" id="UP000054516">
    <property type="component" value="Unassembled WGS sequence"/>
</dbReference>
<name>A0A1S7UL27_ROSNE</name>
<dbReference type="STRING" id="77044.A0A1S7UL27"/>
<accession>A0A1S7UL27</accession>
<dbReference type="SUPFAM" id="SSF52047">
    <property type="entry name" value="RNI-like"/>
    <property type="match status" value="1"/>
</dbReference>
<sequence length="504" mass="56784">MLACLPLHTLSLVSHHRLDSSAAIADAAVEAAVDAAAASSAVDSAVGSAVAMDLPTEIWQMIYEDIHDKKTLSRLSRTCRFLWELGIPLLYRKFETFDFNGGRPSHYQSLSAFIRTVSNNQYLAKVVTEMSCTTSAYTKHYDREDLFRQYSQYDSALVGDVARRLQVPVSNIRMSSAALWGVSSRSSFAHQLLVCSLPNLRTLEFRVPSSSEGFNECLSIWAKNPANRLWSLTKLKIEEESISRRFNFADVQDIIRYSPNLEYLSLKRCYSITADYDLDLRNLKRLRIIESRFHREGLFLCKYCCHLENFTYISFGPHWAMDRLPAEIVVALEPARQSLRRLEIFHFSRDGPREQHQGIDSLRDFPVLEAVTLNPGALSPPSTTAAATAAGTGAHPHAPGRGMFVEKMPPSLVTLTLVNVSRDLFEDLRLFAQCVIEGGFPHLQTVSISGGPPDPRPDEDRPPFEHLSESEWHLLRAMFEGGGIAFECQADWWHRLRSLCDMAP</sequence>
<evidence type="ECO:0000313" key="1">
    <source>
        <dbReference type="EMBL" id="GAP84003.2"/>
    </source>
</evidence>
<proteinExistence type="predicted"/>
<dbReference type="EMBL" id="DF977451">
    <property type="protein sequence ID" value="GAP84003.2"/>
    <property type="molecule type" value="Genomic_DNA"/>
</dbReference>
<reference evidence="1" key="1">
    <citation type="submission" date="2016-03" db="EMBL/GenBank/DDBJ databases">
        <title>Draft genome sequence of Rosellinia necatrix.</title>
        <authorList>
            <person name="Kanematsu S."/>
        </authorList>
    </citation>
    <scope>NUCLEOTIDE SEQUENCE [LARGE SCALE GENOMIC DNA]</scope>
    <source>
        <strain evidence="1">W97</strain>
    </source>
</reference>
<keyword evidence="2" id="KW-1185">Reference proteome</keyword>
<evidence type="ECO:0000313" key="2">
    <source>
        <dbReference type="Proteomes" id="UP000054516"/>
    </source>
</evidence>
<dbReference type="Gene3D" id="3.80.10.10">
    <property type="entry name" value="Ribonuclease Inhibitor"/>
    <property type="match status" value="1"/>
</dbReference>
<dbReference type="AlphaFoldDB" id="A0A1S7UL27"/>